<evidence type="ECO:0000313" key="1">
    <source>
        <dbReference type="EMBL" id="PXY21941.1"/>
    </source>
</evidence>
<proteinExistence type="predicted"/>
<reference evidence="1 2" key="1">
    <citation type="submission" date="2016-07" db="EMBL/GenBank/DDBJ databases">
        <title>Draft genome sequence of Prauserella sp. YIM 121212, isolated from alkaline soil.</title>
        <authorList>
            <person name="Ruckert C."/>
            <person name="Albersmeier A."/>
            <person name="Jiang C.-L."/>
            <person name="Jiang Y."/>
            <person name="Kalinowski J."/>
            <person name="Schneider O."/>
            <person name="Winkler A."/>
            <person name="Zotchev S.B."/>
        </authorList>
    </citation>
    <scope>NUCLEOTIDE SEQUENCE [LARGE SCALE GENOMIC DNA]</scope>
    <source>
        <strain evidence="1 2">YIM 121212</strain>
    </source>
</reference>
<accession>A0A318LQ53</accession>
<dbReference type="RefSeq" id="WP_110342731.1">
    <property type="nucleotide sequence ID" value="NZ_MASU01000014.1"/>
</dbReference>
<sequence length="204" mass="21586">MLLLVLAACTGNDEPPRATAPVTATQAIVTNPFTETGEISPELTILEDVRAICSPSVVVVANPVARRCTSELQVLHDPCFLGPPQVPQVAVCVQNPARKEAVRLTLIEDNTPVVPGVPPAAAPAAPAPEATPWFIELADGRECARVIGLKGDPPSLEGDPPTYGCGHADFLYGLPDVAEPVWTMPNRKGATAKVRPVDVRTAWY</sequence>
<dbReference type="AlphaFoldDB" id="A0A318LQ53"/>
<name>A0A318LQ53_9PSEU</name>
<evidence type="ECO:0000313" key="2">
    <source>
        <dbReference type="Proteomes" id="UP000247892"/>
    </source>
</evidence>
<keyword evidence="2" id="KW-1185">Reference proteome</keyword>
<organism evidence="1 2">
    <name type="scientific">Prauserella flavalba</name>
    <dbReference type="NCBI Taxonomy" id="1477506"/>
    <lineage>
        <taxon>Bacteria</taxon>
        <taxon>Bacillati</taxon>
        <taxon>Actinomycetota</taxon>
        <taxon>Actinomycetes</taxon>
        <taxon>Pseudonocardiales</taxon>
        <taxon>Pseudonocardiaceae</taxon>
        <taxon>Prauserella</taxon>
    </lineage>
</organism>
<dbReference type="Proteomes" id="UP000247892">
    <property type="component" value="Unassembled WGS sequence"/>
</dbReference>
<comment type="caution">
    <text evidence="1">The sequence shown here is derived from an EMBL/GenBank/DDBJ whole genome shotgun (WGS) entry which is preliminary data.</text>
</comment>
<gene>
    <name evidence="1" type="ORF">BA062_30830</name>
</gene>
<dbReference type="EMBL" id="MASU01000014">
    <property type="protein sequence ID" value="PXY21941.1"/>
    <property type="molecule type" value="Genomic_DNA"/>
</dbReference>
<protein>
    <submittedName>
        <fullName evidence="1">Uncharacterized protein</fullName>
    </submittedName>
</protein>